<evidence type="ECO:0000256" key="3">
    <source>
        <dbReference type="ARBA" id="ARBA00023002"/>
    </source>
</evidence>
<dbReference type="SUPFAM" id="SSF53720">
    <property type="entry name" value="ALDH-like"/>
    <property type="match status" value="1"/>
</dbReference>
<evidence type="ECO:0000313" key="9">
    <source>
        <dbReference type="Proteomes" id="UP000092462"/>
    </source>
</evidence>
<dbReference type="PANTHER" id="PTHR43521:SF1">
    <property type="entry name" value="ALPHA-AMINOADIPIC SEMIALDEHYDE DEHYDROGENASE"/>
    <property type="match status" value="1"/>
</dbReference>
<dbReference type="InterPro" id="IPR029510">
    <property type="entry name" value="Ald_DH_CS_GLU"/>
</dbReference>
<dbReference type="InterPro" id="IPR016162">
    <property type="entry name" value="Ald_DH_N"/>
</dbReference>
<reference evidence="8" key="1">
    <citation type="submission" date="2022-08" db="UniProtKB">
        <authorList>
            <consortium name="EnsemblMetazoa"/>
        </authorList>
    </citation>
    <scope>IDENTIFICATION</scope>
    <source>
        <strain evidence="8">Israel</strain>
    </source>
</reference>
<sequence length="534" mass="57780">MPLLVTRSLLATSKRIHLIRAMSSGYLVEDPKFSFLRDLGIERVNAGVYNGSWKGSGPVIKSVDPATGQVIAEVKTGTVDEMKECIKTADEVYKEWSKLPAPFRGEIVRQIGDELRKYRDPLGKLVSLEMGKIQAEGIGEVQEIIDICDYAVGLSRMFAGQIIPSERPKHVILEKWRPLGCIGVISAFNFPCAVHGWNAAIALTVGNSVLWKGAPSTSLVAIATTRIFAEVFKRNNLPPVATVCQGGADVGDVLVKDPRVKLVSFTGSSAVGQQVGVEVQRRFGKLILELGGNNALVVNDDADFNMALDAAFFGCIGTAGQRCTATRRLIIHEKIHDAFLAKLKTRYEGLLKRVGHPLDEKTLLGPVHNQQAVDNYLKAIEAVKKAGGTILVGGKQIDRPGFFVEPTIVTNIAPDHPLVKTETFAPIVYVLKAKNLEQAIEWNNAVDQGLSSALFTRDIGSIFQWIGNHGSDCGLVNINTSPSGAEIGGAFGGEKHTGGGRESGSDAWKQYCRRATITLNHSSEMPLAQGLVFE</sequence>
<dbReference type="PANTHER" id="PTHR43521">
    <property type="entry name" value="ALPHA-AMINOADIPIC SEMIALDEHYDE DEHYDROGENASE"/>
    <property type="match status" value="1"/>
</dbReference>
<dbReference type="InterPro" id="IPR044638">
    <property type="entry name" value="ALDH7A1-like"/>
</dbReference>
<keyword evidence="4" id="KW-0520">NAD</keyword>
<dbReference type="EC" id="1.2.1.3" evidence="5"/>
<proteinExistence type="inferred from homology"/>
<dbReference type="PROSITE" id="PS00687">
    <property type="entry name" value="ALDEHYDE_DEHYDR_GLU"/>
    <property type="match status" value="1"/>
</dbReference>
<comment type="similarity">
    <text evidence="1 6">Belongs to the aldehyde dehydrogenase family.</text>
</comment>
<keyword evidence="3 6" id="KW-0560">Oxidoreductase</keyword>
<dbReference type="Proteomes" id="UP000092462">
    <property type="component" value="Unassembled WGS sequence"/>
</dbReference>
<dbReference type="InterPro" id="IPR016163">
    <property type="entry name" value="Ald_DH_C"/>
</dbReference>
<dbReference type="Gene3D" id="3.40.605.10">
    <property type="entry name" value="Aldehyde Dehydrogenase, Chain A, domain 1"/>
    <property type="match status" value="1"/>
</dbReference>
<dbReference type="Gene3D" id="3.40.309.10">
    <property type="entry name" value="Aldehyde Dehydrogenase, Chain A, domain 2"/>
    <property type="match status" value="1"/>
</dbReference>
<keyword evidence="9" id="KW-1185">Reference proteome</keyword>
<dbReference type="InterPro" id="IPR016161">
    <property type="entry name" value="Ald_DH/histidinol_DH"/>
</dbReference>
<dbReference type="EMBL" id="AJVK01003546">
    <property type="status" value="NOT_ANNOTATED_CDS"/>
    <property type="molecule type" value="Genomic_DNA"/>
</dbReference>
<accession>A0A1B0D5Z4</accession>
<dbReference type="EMBL" id="AJVK01003547">
    <property type="status" value="NOT_ANNOTATED_CDS"/>
    <property type="molecule type" value="Genomic_DNA"/>
</dbReference>
<dbReference type="FunFam" id="3.40.309.10:FF:000018">
    <property type="entry name" value="Alpha-aminoadipic semialdehyde dehydrogenase"/>
    <property type="match status" value="1"/>
</dbReference>
<evidence type="ECO:0000256" key="1">
    <source>
        <dbReference type="ARBA" id="ARBA00009986"/>
    </source>
</evidence>
<dbReference type="VEuPathDB" id="VectorBase:PPAI002903"/>
<dbReference type="VEuPathDB" id="VectorBase:PPAPM1_012606"/>
<feature type="domain" description="Aldehyde dehydrogenase" evidence="7">
    <location>
        <begin position="58"/>
        <end position="516"/>
    </location>
</feature>
<dbReference type="CDD" id="cd07130">
    <property type="entry name" value="ALDH_F7_AASADH"/>
    <property type="match status" value="1"/>
</dbReference>
<dbReference type="Pfam" id="PF00171">
    <property type="entry name" value="Aldedh"/>
    <property type="match status" value="1"/>
</dbReference>
<evidence type="ECO:0000256" key="6">
    <source>
        <dbReference type="RuleBase" id="RU003345"/>
    </source>
</evidence>
<dbReference type="EnsemblMetazoa" id="PPAI002903-RA">
    <property type="protein sequence ID" value="PPAI002903-PA"/>
    <property type="gene ID" value="PPAI002903"/>
</dbReference>
<name>A0A1B0D5Z4_PHLPP</name>
<protein>
    <recommendedName>
        <fullName evidence="5">aldehyde dehydrogenase (NAD(+))</fullName>
        <ecNumber evidence="5">1.2.1.3</ecNumber>
    </recommendedName>
</protein>
<dbReference type="AlphaFoldDB" id="A0A1B0D5Z4"/>
<evidence type="ECO:0000256" key="5">
    <source>
        <dbReference type="ARBA" id="ARBA00024226"/>
    </source>
</evidence>
<evidence type="ECO:0000256" key="2">
    <source>
        <dbReference type="ARBA" id="ARBA00011881"/>
    </source>
</evidence>
<dbReference type="InterPro" id="IPR015590">
    <property type="entry name" value="Aldehyde_DH_dom"/>
</dbReference>
<evidence type="ECO:0000256" key="4">
    <source>
        <dbReference type="ARBA" id="ARBA00023027"/>
    </source>
</evidence>
<evidence type="ECO:0000313" key="8">
    <source>
        <dbReference type="EnsemblMetazoa" id="PPAI002903-PA"/>
    </source>
</evidence>
<organism evidence="8 9">
    <name type="scientific">Phlebotomus papatasi</name>
    <name type="common">Sandfly</name>
    <dbReference type="NCBI Taxonomy" id="29031"/>
    <lineage>
        <taxon>Eukaryota</taxon>
        <taxon>Metazoa</taxon>
        <taxon>Ecdysozoa</taxon>
        <taxon>Arthropoda</taxon>
        <taxon>Hexapoda</taxon>
        <taxon>Insecta</taxon>
        <taxon>Pterygota</taxon>
        <taxon>Neoptera</taxon>
        <taxon>Endopterygota</taxon>
        <taxon>Diptera</taxon>
        <taxon>Nematocera</taxon>
        <taxon>Psychodoidea</taxon>
        <taxon>Psychodidae</taxon>
        <taxon>Phlebotomus</taxon>
        <taxon>Phlebotomus</taxon>
    </lineage>
</organism>
<comment type="subunit">
    <text evidence="2">Homotetramer.</text>
</comment>
<evidence type="ECO:0000259" key="7">
    <source>
        <dbReference type="Pfam" id="PF00171"/>
    </source>
</evidence>
<dbReference type="GO" id="GO:0004029">
    <property type="term" value="F:aldehyde dehydrogenase (NAD+) activity"/>
    <property type="evidence" value="ECO:0007669"/>
    <property type="project" value="UniProtKB-EC"/>
</dbReference>